<feature type="transmembrane region" description="Helical" evidence="2">
    <location>
        <begin position="6"/>
        <end position="24"/>
    </location>
</feature>
<reference evidence="3" key="1">
    <citation type="submission" date="2023-08" db="EMBL/GenBank/DDBJ databases">
        <authorList>
            <person name="Alioto T."/>
            <person name="Alioto T."/>
            <person name="Gomez Garrido J."/>
        </authorList>
    </citation>
    <scope>NUCLEOTIDE SEQUENCE</scope>
</reference>
<keyword evidence="4" id="KW-1185">Reference proteome</keyword>
<organism evidence="3 4">
    <name type="scientific">Octopus vulgaris</name>
    <name type="common">Common octopus</name>
    <dbReference type="NCBI Taxonomy" id="6645"/>
    <lineage>
        <taxon>Eukaryota</taxon>
        <taxon>Metazoa</taxon>
        <taxon>Spiralia</taxon>
        <taxon>Lophotrochozoa</taxon>
        <taxon>Mollusca</taxon>
        <taxon>Cephalopoda</taxon>
        <taxon>Coleoidea</taxon>
        <taxon>Octopodiformes</taxon>
        <taxon>Octopoda</taxon>
        <taxon>Incirrata</taxon>
        <taxon>Octopodidae</taxon>
        <taxon>Octopus</taxon>
    </lineage>
</organism>
<keyword evidence="2" id="KW-0812">Transmembrane</keyword>
<feature type="region of interest" description="Disordered" evidence="1">
    <location>
        <begin position="48"/>
        <end position="71"/>
    </location>
</feature>
<dbReference type="Proteomes" id="UP001162480">
    <property type="component" value="Chromosome 12"/>
</dbReference>
<dbReference type="EMBL" id="OX597825">
    <property type="protein sequence ID" value="CAI9730841.1"/>
    <property type="molecule type" value="Genomic_DNA"/>
</dbReference>
<evidence type="ECO:0000313" key="3">
    <source>
        <dbReference type="EMBL" id="CAI9730841.1"/>
    </source>
</evidence>
<sequence>MNMTTSLMRVAMILTTIIEVMWIFSTNTSLMKVALIIQNDDKVLHNFNTGDNLESDDNNRDGGTDNNAGHNTEKYFLKETGAEMLQQQHLMNVLK</sequence>
<proteinExistence type="predicted"/>
<protein>
    <submittedName>
        <fullName evidence="3">Uncharacterized protein</fullName>
    </submittedName>
</protein>
<evidence type="ECO:0000256" key="2">
    <source>
        <dbReference type="SAM" id="Phobius"/>
    </source>
</evidence>
<keyword evidence="2" id="KW-1133">Transmembrane helix</keyword>
<evidence type="ECO:0000256" key="1">
    <source>
        <dbReference type="SAM" id="MobiDB-lite"/>
    </source>
</evidence>
<accession>A0AA36BC35</accession>
<dbReference type="AlphaFoldDB" id="A0AA36BC35"/>
<evidence type="ECO:0000313" key="4">
    <source>
        <dbReference type="Proteomes" id="UP001162480"/>
    </source>
</evidence>
<name>A0AA36BC35_OCTVU</name>
<keyword evidence="2" id="KW-0472">Membrane</keyword>
<gene>
    <name evidence="3" type="ORF">OCTVUL_1B022683</name>
</gene>